<dbReference type="Gene3D" id="3.30.70.100">
    <property type="match status" value="1"/>
</dbReference>
<sequence length="263" mass="28871">MPVSTLHLLSLNTSLANFLSALRQSSVKPLTVGRVVRWVILPSSISTAPLLAHNTHWDVLVIVANADPLPADLQKYVAKSWTVKAGIPSRIVKDFDKKNERLLNPRSGDVPPLTGSLNNLETKDSSQSLEVSGELMEWIKEFSKAEGRGAVSMLNLLAFKPDLKSEYLKYGAAFAESIGKRRGGDAKLVGSVLDVSSSPKGVKEWDEIALAHYPSIIHFADMLASEDYQAVNHKHRLGSLRDTFILCTTELDLPWDGKESAKL</sequence>
<evidence type="ECO:0008006" key="4">
    <source>
        <dbReference type="Google" id="ProtNLM"/>
    </source>
</evidence>
<dbReference type="EMBL" id="ML978126">
    <property type="protein sequence ID" value="KAF2098740.1"/>
    <property type="molecule type" value="Genomic_DNA"/>
</dbReference>
<feature type="chain" id="PRO_5040178854" description="DUF1330 domain-containing protein" evidence="1">
    <location>
        <begin position="22"/>
        <end position="263"/>
    </location>
</feature>
<keyword evidence="3" id="KW-1185">Reference proteome</keyword>
<protein>
    <recommendedName>
        <fullName evidence="4">DUF1330 domain-containing protein</fullName>
    </recommendedName>
</protein>
<dbReference type="AlphaFoldDB" id="A0A9P4M6C3"/>
<keyword evidence="1" id="KW-0732">Signal</keyword>
<name>A0A9P4M6C3_9PEZI</name>
<proteinExistence type="predicted"/>
<evidence type="ECO:0000256" key="1">
    <source>
        <dbReference type="SAM" id="SignalP"/>
    </source>
</evidence>
<organism evidence="2 3">
    <name type="scientific">Rhizodiscina lignyota</name>
    <dbReference type="NCBI Taxonomy" id="1504668"/>
    <lineage>
        <taxon>Eukaryota</taxon>
        <taxon>Fungi</taxon>
        <taxon>Dikarya</taxon>
        <taxon>Ascomycota</taxon>
        <taxon>Pezizomycotina</taxon>
        <taxon>Dothideomycetes</taxon>
        <taxon>Pleosporomycetidae</taxon>
        <taxon>Aulographales</taxon>
        <taxon>Rhizodiscinaceae</taxon>
        <taxon>Rhizodiscina</taxon>
    </lineage>
</organism>
<accession>A0A9P4M6C3</accession>
<evidence type="ECO:0000313" key="2">
    <source>
        <dbReference type="EMBL" id="KAF2098740.1"/>
    </source>
</evidence>
<feature type="signal peptide" evidence="1">
    <location>
        <begin position="1"/>
        <end position="21"/>
    </location>
</feature>
<dbReference type="PANTHER" id="PTHR40257:SF1">
    <property type="entry name" value="DUF1330 DOMAIN-CONTAINING PROTEIN"/>
    <property type="match status" value="1"/>
</dbReference>
<reference evidence="2" key="1">
    <citation type="journal article" date="2020" name="Stud. Mycol.">
        <title>101 Dothideomycetes genomes: a test case for predicting lifestyles and emergence of pathogens.</title>
        <authorList>
            <person name="Haridas S."/>
            <person name="Albert R."/>
            <person name="Binder M."/>
            <person name="Bloem J."/>
            <person name="Labutti K."/>
            <person name="Salamov A."/>
            <person name="Andreopoulos B."/>
            <person name="Baker S."/>
            <person name="Barry K."/>
            <person name="Bills G."/>
            <person name="Bluhm B."/>
            <person name="Cannon C."/>
            <person name="Castanera R."/>
            <person name="Culley D."/>
            <person name="Daum C."/>
            <person name="Ezra D."/>
            <person name="Gonzalez J."/>
            <person name="Henrissat B."/>
            <person name="Kuo A."/>
            <person name="Liang C."/>
            <person name="Lipzen A."/>
            <person name="Lutzoni F."/>
            <person name="Magnuson J."/>
            <person name="Mondo S."/>
            <person name="Nolan M."/>
            <person name="Ohm R."/>
            <person name="Pangilinan J."/>
            <person name="Park H.-J."/>
            <person name="Ramirez L."/>
            <person name="Alfaro M."/>
            <person name="Sun H."/>
            <person name="Tritt A."/>
            <person name="Yoshinaga Y."/>
            <person name="Zwiers L.-H."/>
            <person name="Turgeon B."/>
            <person name="Goodwin S."/>
            <person name="Spatafora J."/>
            <person name="Crous P."/>
            <person name="Grigoriev I."/>
        </authorList>
    </citation>
    <scope>NUCLEOTIDE SEQUENCE</scope>
    <source>
        <strain evidence="2">CBS 133067</strain>
    </source>
</reference>
<dbReference type="OrthoDB" id="265717at2759"/>
<dbReference type="Proteomes" id="UP000799772">
    <property type="component" value="Unassembled WGS sequence"/>
</dbReference>
<evidence type="ECO:0000313" key="3">
    <source>
        <dbReference type="Proteomes" id="UP000799772"/>
    </source>
</evidence>
<gene>
    <name evidence="2" type="ORF">NA57DRAFT_56386</name>
</gene>
<comment type="caution">
    <text evidence="2">The sequence shown here is derived from an EMBL/GenBank/DDBJ whole genome shotgun (WGS) entry which is preliminary data.</text>
</comment>
<dbReference type="PANTHER" id="PTHR40257">
    <property type="match status" value="1"/>
</dbReference>